<dbReference type="EMBL" id="CACRTG010000034">
    <property type="protein sequence ID" value="VYT33099.1"/>
    <property type="molecule type" value="Genomic_DNA"/>
</dbReference>
<evidence type="ECO:0000313" key="1">
    <source>
        <dbReference type="EMBL" id="VYT33099.1"/>
    </source>
</evidence>
<sequence length="101" mass="11869">MKKQFESKTALNKWVEEKFPEEQKEWTFENVAESFGNPPYSQKEVAEKLIEEGYDLDDLTANGEAYLIDGHTNDGWNWAYKEDLKYLKSIGTDMAKIRIRE</sequence>
<organism evidence="1">
    <name type="scientific">[Clostridium] nexile</name>
    <dbReference type="NCBI Taxonomy" id="29361"/>
    <lineage>
        <taxon>Bacteria</taxon>
        <taxon>Bacillati</taxon>
        <taxon>Bacillota</taxon>
        <taxon>Clostridia</taxon>
        <taxon>Lachnospirales</taxon>
        <taxon>Lachnospiraceae</taxon>
        <taxon>Tyzzerella</taxon>
    </lineage>
</organism>
<dbReference type="AlphaFoldDB" id="A0A6N2VRJ8"/>
<protein>
    <submittedName>
        <fullName evidence="1">Uncharacterized protein</fullName>
    </submittedName>
</protein>
<proteinExistence type="predicted"/>
<name>A0A6N2VRJ8_9FIRM</name>
<gene>
    <name evidence="1" type="ORF">CNLFYP112_00547</name>
</gene>
<accession>A0A6N2VRJ8</accession>
<reference evidence="1" key="1">
    <citation type="submission" date="2019-11" db="EMBL/GenBank/DDBJ databases">
        <authorList>
            <person name="Feng L."/>
        </authorList>
    </citation>
    <scope>NUCLEOTIDE SEQUENCE</scope>
    <source>
        <strain evidence="1">CnexileLFYP112</strain>
    </source>
</reference>